<evidence type="ECO:0000313" key="2">
    <source>
        <dbReference type="Proteomes" id="UP001163324"/>
    </source>
</evidence>
<evidence type="ECO:0000313" key="1">
    <source>
        <dbReference type="EMBL" id="KAI9904568.1"/>
    </source>
</evidence>
<sequence length="618" mass="67535">MTGEEVEELPFTLEQQQTAAGLSSDPFFSTAFRDSPFASFAADIAGPDTWMRMASQPAMDLTQGIFPDGFGMGLLLSPLGSPRDPLVTQPSSPKPQPAISTEPVFAIPEPSQAVSNSTPSSSCPEASSSTNLAGSSFPRKVYSFLESQLPIGGSILPLHAALLLRFLKGEVLEDPSSALSRRGMSPWKLLILPCALEAFAEMSLWNATTYTRRSILCTLLAKSAFHLSKSMSLQDVEAAAFWLAVGANHQHDAQEHLKSALRNESGGKTEVKYTEVLMAILGVGVVSVHFTGPSAVKKLLLEAECFIRLRGIPATKTFGHRVLHHMYTHLRVMIESTNILQEPTGGGWLDAPSLDQVLESATSPRKFRVDQNSLGDLDTTRDKPEDVGYNDIHLDVSGCWPPTLYPELYGVPETLMTLLSQTISLVNEKPKLEAAALADPVVSSALSQHIKTLERQIWSWSLQASNMPAGPRRPPSLINEESQPLDRPQVESMALAMHGALIVYFYRRVYNMSVMIVQDQVRRTLELIQPCLAMGQFDADFSVSIGWSAFIAACEAATPELQELGLRCLESIDDHGLLVERGGSSAVARAVWERRKQTGDFTFGWPDLMRQGESPLAI</sequence>
<proteinExistence type="predicted"/>
<reference evidence="1" key="1">
    <citation type="submission" date="2022-10" db="EMBL/GenBank/DDBJ databases">
        <title>Complete Genome of Trichothecium roseum strain YXFP-22015, a Plant Pathogen Isolated from Citrus.</title>
        <authorList>
            <person name="Wang Y."/>
            <person name="Zhu L."/>
        </authorList>
    </citation>
    <scope>NUCLEOTIDE SEQUENCE</scope>
    <source>
        <strain evidence="1">YXFP-22015</strain>
    </source>
</reference>
<accession>A0ACC0VGH3</accession>
<name>A0ACC0VGH3_9HYPO</name>
<comment type="caution">
    <text evidence="1">The sequence shown here is derived from an EMBL/GenBank/DDBJ whole genome shotgun (WGS) entry which is preliminary data.</text>
</comment>
<protein>
    <submittedName>
        <fullName evidence="1">Uncharacterized protein</fullName>
    </submittedName>
</protein>
<dbReference type="Proteomes" id="UP001163324">
    <property type="component" value="Chromosome 1"/>
</dbReference>
<dbReference type="EMBL" id="CM047940">
    <property type="protein sequence ID" value="KAI9904568.1"/>
    <property type="molecule type" value="Genomic_DNA"/>
</dbReference>
<organism evidence="1 2">
    <name type="scientific">Trichothecium roseum</name>
    <dbReference type="NCBI Taxonomy" id="47278"/>
    <lineage>
        <taxon>Eukaryota</taxon>
        <taxon>Fungi</taxon>
        <taxon>Dikarya</taxon>
        <taxon>Ascomycota</taxon>
        <taxon>Pezizomycotina</taxon>
        <taxon>Sordariomycetes</taxon>
        <taxon>Hypocreomycetidae</taxon>
        <taxon>Hypocreales</taxon>
        <taxon>Hypocreales incertae sedis</taxon>
        <taxon>Trichothecium</taxon>
    </lineage>
</organism>
<keyword evidence="2" id="KW-1185">Reference proteome</keyword>
<gene>
    <name evidence="1" type="ORF">N3K66_001097</name>
</gene>